<proteinExistence type="predicted"/>
<comment type="caution">
    <text evidence="1">The sequence shown here is derived from an EMBL/GenBank/DDBJ whole genome shotgun (WGS) entry which is preliminary data.</text>
</comment>
<dbReference type="Proteomes" id="UP001218218">
    <property type="component" value="Unassembled WGS sequence"/>
</dbReference>
<name>A0AAD7AGH1_9AGAR</name>
<evidence type="ECO:0000313" key="2">
    <source>
        <dbReference type="Proteomes" id="UP001218218"/>
    </source>
</evidence>
<sequence length="286" mass="32028">MSTIPSPTHDLDRGFATLEISPTPAETAEVEKISAIHRIPTEILCQIFTLTYTRRVGDHITEEIPWRLGHICRVRRAAALGYPSLWSSITFDISLNSDRQIGHACPPLMVETQLLRSGTAPLYVAFHTRYITIVEVGHHRALDLILDQSFRWEIALLRLGQICDPLFGNRLRTVKGKVPMLRHLQLIDCHKDIIGDAFSIAPSLRAVVLTPDDGPQTASIDSTVLLPWSQITKFRGSYFQSQDCTTVFNAARNLIECGMRHTLHIHPMVHKSCSHVCCASPFTDSS</sequence>
<gene>
    <name evidence="1" type="ORF">DFH08DRAFT_439160</name>
</gene>
<dbReference type="AlphaFoldDB" id="A0AAD7AGH1"/>
<evidence type="ECO:0008006" key="3">
    <source>
        <dbReference type="Google" id="ProtNLM"/>
    </source>
</evidence>
<dbReference type="EMBL" id="JARIHO010000007">
    <property type="protein sequence ID" value="KAJ7358102.1"/>
    <property type="molecule type" value="Genomic_DNA"/>
</dbReference>
<evidence type="ECO:0000313" key="1">
    <source>
        <dbReference type="EMBL" id="KAJ7358102.1"/>
    </source>
</evidence>
<reference evidence="1" key="1">
    <citation type="submission" date="2023-03" db="EMBL/GenBank/DDBJ databases">
        <title>Massive genome expansion in bonnet fungi (Mycena s.s.) driven by repeated elements and novel gene families across ecological guilds.</title>
        <authorList>
            <consortium name="Lawrence Berkeley National Laboratory"/>
            <person name="Harder C.B."/>
            <person name="Miyauchi S."/>
            <person name="Viragh M."/>
            <person name="Kuo A."/>
            <person name="Thoen E."/>
            <person name="Andreopoulos B."/>
            <person name="Lu D."/>
            <person name="Skrede I."/>
            <person name="Drula E."/>
            <person name="Henrissat B."/>
            <person name="Morin E."/>
            <person name="Kohler A."/>
            <person name="Barry K."/>
            <person name="LaButti K."/>
            <person name="Morin E."/>
            <person name="Salamov A."/>
            <person name="Lipzen A."/>
            <person name="Mereny Z."/>
            <person name="Hegedus B."/>
            <person name="Baldrian P."/>
            <person name="Stursova M."/>
            <person name="Weitz H."/>
            <person name="Taylor A."/>
            <person name="Grigoriev I.V."/>
            <person name="Nagy L.G."/>
            <person name="Martin F."/>
            <person name="Kauserud H."/>
        </authorList>
    </citation>
    <scope>NUCLEOTIDE SEQUENCE</scope>
    <source>
        <strain evidence="1">CBHHK002</strain>
    </source>
</reference>
<keyword evidence="2" id="KW-1185">Reference proteome</keyword>
<protein>
    <recommendedName>
        <fullName evidence="3">F-box domain-containing protein</fullName>
    </recommendedName>
</protein>
<accession>A0AAD7AGH1</accession>
<organism evidence="1 2">
    <name type="scientific">Mycena albidolilacea</name>
    <dbReference type="NCBI Taxonomy" id="1033008"/>
    <lineage>
        <taxon>Eukaryota</taxon>
        <taxon>Fungi</taxon>
        <taxon>Dikarya</taxon>
        <taxon>Basidiomycota</taxon>
        <taxon>Agaricomycotina</taxon>
        <taxon>Agaricomycetes</taxon>
        <taxon>Agaricomycetidae</taxon>
        <taxon>Agaricales</taxon>
        <taxon>Marasmiineae</taxon>
        <taxon>Mycenaceae</taxon>
        <taxon>Mycena</taxon>
    </lineage>
</organism>